<dbReference type="AlphaFoldDB" id="A0A2K8T3D2"/>
<dbReference type="RefSeq" id="WP_225912304.1">
    <property type="nucleotide sequence ID" value="NZ_CAWNNC010000001.1"/>
</dbReference>
<proteinExistence type="predicted"/>
<organism evidence="1 2">
    <name type="scientific">Nostoc flagelliforme CCNUN1</name>
    <dbReference type="NCBI Taxonomy" id="2038116"/>
    <lineage>
        <taxon>Bacteria</taxon>
        <taxon>Bacillati</taxon>
        <taxon>Cyanobacteriota</taxon>
        <taxon>Cyanophyceae</taxon>
        <taxon>Nostocales</taxon>
        <taxon>Nostocaceae</taxon>
        <taxon>Nostoc</taxon>
    </lineage>
</organism>
<evidence type="ECO:0000313" key="2">
    <source>
        <dbReference type="Proteomes" id="UP000232003"/>
    </source>
</evidence>
<name>A0A2K8T3D2_9NOSO</name>
<accession>A0A2K8T3D2</accession>
<dbReference type="Proteomes" id="UP000232003">
    <property type="component" value="Chromosome"/>
</dbReference>
<evidence type="ECO:0000313" key="1">
    <source>
        <dbReference type="EMBL" id="AUB42130.1"/>
    </source>
</evidence>
<reference evidence="1 2" key="1">
    <citation type="submission" date="2017-11" db="EMBL/GenBank/DDBJ databases">
        <title>Complete genome of a free-living desiccation-tolerant cyanobacterium and its photosynthetic adaptation to extreme terrestrial habitat.</title>
        <authorList>
            <person name="Shang J."/>
        </authorList>
    </citation>
    <scope>NUCLEOTIDE SEQUENCE [LARGE SCALE GENOMIC DNA]</scope>
    <source>
        <strain evidence="1 2">CCNUN1</strain>
    </source>
</reference>
<dbReference type="KEGG" id="nfl:COO91_08237"/>
<dbReference type="EMBL" id="CP024785">
    <property type="protein sequence ID" value="AUB42130.1"/>
    <property type="molecule type" value="Genomic_DNA"/>
</dbReference>
<protein>
    <submittedName>
        <fullName evidence="1">Uncharacterized protein</fullName>
    </submittedName>
</protein>
<keyword evidence="2" id="KW-1185">Reference proteome</keyword>
<gene>
    <name evidence="1" type="ORF">COO91_08237</name>
</gene>
<sequence>MTQSVCTHQAPSSFKPNQIVTVTEVPFKDEQALAQAELYTHLETQAEAVAPPQDPLTSRDRRIIGEIIEVEPESVRTIWIEGGITVWVQFVEGGRLPFDRNWFATRVAEVKATLPETALERNERLSDELEKACTVFGLYHGEINWLSFSTKLYQDGRFVGNVWCNQEGWYARPRQYGLNRVAPSAEQVITSLGVRATVAA</sequence>